<comment type="caution">
    <text evidence="2">The sequence shown here is derived from an EMBL/GenBank/DDBJ whole genome shotgun (WGS) entry which is preliminary data.</text>
</comment>
<dbReference type="EMBL" id="JWZT01004852">
    <property type="protein sequence ID" value="KII62892.1"/>
    <property type="molecule type" value="Genomic_DNA"/>
</dbReference>
<keyword evidence="3" id="KW-1185">Reference proteome</keyword>
<evidence type="ECO:0000256" key="1">
    <source>
        <dbReference type="SAM" id="MobiDB-lite"/>
    </source>
</evidence>
<dbReference type="Proteomes" id="UP000031668">
    <property type="component" value="Unassembled WGS sequence"/>
</dbReference>
<sequence>MSQGTNYLEVIQTTDFENFIKNTSFAHLLECPALQSRNCHCIKELVMTKMWNGVDMKSYQITAEYLVIIQQNASKYLSLHNSRLDNMGTNDFASEVIFNVPEEWKSNGYFEYIKKTRKELLDHKICEEAIQKFLPYSNELMSSMLKTEAVNTNENPTDIETENDQGHLNNLSETQSIHSFHIEEYNDINLNSEPRSVVEPRQEGQRTFGTAPSANAGFEDRLFNREDDLGSVRSMETPRSGEKFNVSETNAVEQNTYHNTLQTNMINIETDAVLCSSLQTDIEAQPNNTCNQYINSIHSYQPIYTNAPSINLPNGNYSNTLAPTTQGQHMDHPVNIPTILNTTSQPMFDAMPNHQIHVMNPNVYANGPPPNIHNEDFRTAPRPANNNIMFVPAIPYVITNGPRSNMHNGDFRTAPRHGPK</sequence>
<name>A0A0C2J193_THEKT</name>
<proteinExistence type="predicted"/>
<evidence type="ECO:0000313" key="3">
    <source>
        <dbReference type="Proteomes" id="UP000031668"/>
    </source>
</evidence>
<organism evidence="2 3">
    <name type="scientific">Thelohanellus kitauei</name>
    <name type="common">Myxosporean</name>
    <dbReference type="NCBI Taxonomy" id="669202"/>
    <lineage>
        <taxon>Eukaryota</taxon>
        <taxon>Metazoa</taxon>
        <taxon>Cnidaria</taxon>
        <taxon>Myxozoa</taxon>
        <taxon>Myxosporea</taxon>
        <taxon>Bivalvulida</taxon>
        <taxon>Platysporina</taxon>
        <taxon>Myxobolidae</taxon>
        <taxon>Thelohanellus</taxon>
    </lineage>
</organism>
<feature type="region of interest" description="Disordered" evidence="1">
    <location>
        <begin position="401"/>
        <end position="420"/>
    </location>
</feature>
<evidence type="ECO:0000313" key="2">
    <source>
        <dbReference type="EMBL" id="KII62892.1"/>
    </source>
</evidence>
<protein>
    <submittedName>
        <fullName evidence="2">Uncharacterized protein</fullName>
    </submittedName>
</protein>
<gene>
    <name evidence="2" type="ORF">RF11_15077</name>
</gene>
<dbReference type="AlphaFoldDB" id="A0A0C2J193"/>
<reference evidence="2 3" key="1">
    <citation type="journal article" date="2014" name="Genome Biol. Evol.">
        <title>The genome of the myxosporean Thelohanellus kitauei shows adaptations to nutrient acquisition within its fish host.</title>
        <authorList>
            <person name="Yang Y."/>
            <person name="Xiong J."/>
            <person name="Zhou Z."/>
            <person name="Huo F."/>
            <person name="Miao W."/>
            <person name="Ran C."/>
            <person name="Liu Y."/>
            <person name="Zhang J."/>
            <person name="Feng J."/>
            <person name="Wang M."/>
            <person name="Wang M."/>
            <person name="Wang L."/>
            <person name="Yao B."/>
        </authorList>
    </citation>
    <scope>NUCLEOTIDE SEQUENCE [LARGE SCALE GENOMIC DNA]</scope>
    <source>
        <strain evidence="2">Wuqing</strain>
    </source>
</reference>
<accession>A0A0C2J193</accession>